<evidence type="ECO:0000256" key="2">
    <source>
        <dbReference type="SAM" id="Phobius"/>
    </source>
</evidence>
<protein>
    <recommendedName>
        <fullName evidence="3">Myo-inositol-1-phosphate synthase GAPDH-like domain-containing protein</fullName>
    </recommendedName>
</protein>
<dbReference type="SUPFAM" id="SSF55347">
    <property type="entry name" value="Glyceraldehyde-3-phosphate dehydrogenase-like, C-terminal domain"/>
    <property type="match status" value="1"/>
</dbReference>
<dbReference type="Gene3D" id="3.30.360.10">
    <property type="entry name" value="Dihydrodipicolinate Reductase, domain 2"/>
    <property type="match status" value="1"/>
</dbReference>
<dbReference type="InterPro" id="IPR013021">
    <property type="entry name" value="Myo-inos-1-P_Synthase_GAPDH"/>
</dbReference>
<dbReference type="Pfam" id="PF01658">
    <property type="entry name" value="Inos-1-P_synth"/>
    <property type="match status" value="1"/>
</dbReference>
<keyword evidence="5" id="KW-1185">Reference proteome</keyword>
<feature type="transmembrane region" description="Helical" evidence="2">
    <location>
        <begin position="12"/>
        <end position="35"/>
    </location>
</feature>
<sequence>MNQSKYTADRPPLGIAIIGLGGAVATTAVAGSLLIQRGAQDTTGLPLAEHDELDLAPYGKLHFRGWDLFDDNLYAAAKHHRVLDRDQLDAVTDALKEMRPWPAISNRNYCEGVVGSSDSTETHRELVQDIQDRIRAFGEEIGGNVVVINLASTEHAIDPEEEIYQSPDAFERGVDANDTSISPAMLYAYACIMADVPYGNFTPSRAADIPALRKLANKRNVPVAGKDGKTGQTYIKTVLAPALRARALHVDGWFSTNILGNRDGEALRKPKSLENKITTKGDVLTNCLGYPVESHLVRINYYKPRGDDKEAWDNIDISGFLGQRMQIKVDFLCKDSILAAPLAIEIARCLDLASRRGQGGVVEALGVFFKAPMMREGNDPNHNFGEQQLELLRWLYEVNSLEAVTALTAPSTETA</sequence>
<dbReference type="EMBL" id="CAKLPZ010000001">
    <property type="protein sequence ID" value="CAH1000444.1"/>
    <property type="molecule type" value="Genomic_DNA"/>
</dbReference>
<evidence type="ECO:0000256" key="1">
    <source>
        <dbReference type="ARBA" id="ARBA00010813"/>
    </source>
</evidence>
<evidence type="ECO:0000259" key="3">
    <source>
        <dbReference type="Pfam" id="PF01658"/>
    </source>
</evidence>
<dbReference type="Pfam" id="PF07994">
    <property type="entry name" value="NAD_binding_5"/>
    <property type="match status" value="1"/>
</dbReference>
<dbReference type="PIRSF" id="PIRSF015578">
    <property type="entry name" value="Myoinos-ppht_syn"/>
    <property type="match status" value="1"/>
</dbReference>
<evidence type="ECO:0000313" key="4">
    <source>
        <dbReference type="EMBL" id="CAH1000444.1"/>
    </source>
</evidence>
<organism evidence="4 5">
    <name type="scientific">Neolewinella maritima</name>
    <dbReference type="NCBI Taxonomy" id="1383882"/>
    <lineage>
        <taxon>Bacteria</taxon>
        <taxon>Pseudomonadati</taxon>
        <taxon>Bacteroidota</taxon>
        <taxon>Saprospiria</taxon>
        <taxon>Saprospirales</taxon>
        <taxon>Lewinellaceae</taxon>
        <taxon>Neolewinella</taxon>
    </lineage>
</organism>
<accession>A0ABM9B074</accession>
<keyword evidence="2" id="KW-0472">Membrane</keyword>
<dbReference type="InterPro" id="IPR036291">
    <property type="entry name" value="NAD(P)-bd_dom_sf"/>
</dbReference>
<dbReference type="RefSeq" id="WP_238750495.1">
    <property type="nucleotide sequence ID" value="NZ_CAKLPZ010000001.1"/>
</dbReference>
<dbReference type="Proteomes" id="UP000837803">
    <property type="component" value="Unassembled WGS sequence"/>
</dbReference>
<keyword evidence="2" id="KW-0812">Transmembrane</keyword>
<dbReference type="PANTHER" id="PTHR11510">
    <property type="entry name" value="MYO-INOSITOL-1 PHOSPHATE SYNTHASE"/>
    <property type="match status" value="1"/>
</dbReference>
<feature type="domain" description="Myo-inositol-1-phosphate synthase GAPDH-like" evidence="3">
    <location>
        <begin position="231"/>
        <end position="336"/>
    </location>
</feature>
<proteinExistence type="inferred from homology"/>
<dbReference type="InterPro" id="IPR002587">
    <property type="entry name" value="Myo-inos-1-P_Synthase"/>
</dbReference>
<dbReference type="Gene3D" id="3.40.50.720">
    <property type="entry name" value="NAD(P)-binding Rossmann-like Domain"/>
    <property type="match status" value="1"/>
</dbReference>
<evidence type="ECO:0000313" key="5">
    <source>
        <dbReference type="Proteomes" id="UP000837803"/>
    </source>
</evidence>
<reference evidence="4" key="1">
    <citation type="submission" date="2021-12" db="EMBL/GenBank/DDBJ databases">
        <authorList>
            <person name="Rodrigo-Torres L."/>
            <person name="Arahal R. D."/>
            <person name="Lucena T."/>
        </authorList>
    </citation>
    <scope>NUCLEOTIDE SEQUENCE</scope>
    <source>
        <strain evidence="4">CECT 8419</strain>
    </source>
</reference>
<gene>
    <name evidence="4" type="ORF">LEM8419_01597</name>
</gene>
<comment type="caution">
    <text evidence="4">The sequence shown here is derived from an EMBL/GenBank/DDBJ whole genome shotgun (WGS) entry which is preliminary data.</text>
</comment>
<keyword evidence="2" id="KW-1133">Transmembrane helix</keyword>
<name>A0ABM9B074_9BACT</name>
<dbReference type="SUPFAM" id="SSF51735">
    <property type="entry name" value="NAD(P)-binding Rossmann-fold domains"/>
    <property type="match status" value="1"/>
</dbReference>
<comment type="similarity">
    <text evidence="1">Belongs to the myo-inositol 1-phosphate synthase family.</text>
</comment>